<dbReference type="FunFam" id="3.10.490.10:FF:000008">
    <property type="entry name" value="Gamma-glutamylaminecyclotransferase A"/>
    <property type="match status" value="1"/>
</dbReference>
<comment type="similarity">
    <text evidence="2 6">Belongs to the gamma-glutamylcyclotransferase family.</text>
</comment>
<reference evidence="8" key="3">
    <citation type="submission" date="2025-09" db="UniProtKB">
        <authorList>
            <consortium name="Ensembl"/>
        </authorList>
    </citation>
    <scope>IDENTIFICATION</scope>
    <source>
        <strain evidence="8">Glennie</strain>
    </source>
</reference>
<dbReference type="Bgee" id="ENSOANG00000011303">
    <property type="expression patterns" value="Expressed in adult mammalian kidney and 7 other cell types or tissues"/>
</dbReference>
<gene>
    <name evidence="8" type="primary">GGACT</name>
</gene>
<comment type="function">
    <text evidence="4">Contributes to degradation of proteins cross-linked by transglutaminases by degrading the cross-link between a lysine and a glutamic acid residue. Catalyzes the formation of 5-oxo-L-proline from L-gamma-glutamyl-L-epsilon-lysine. Inactive with L-gamma-glutamyl-alpha-amino acid substrates such as L-gamma-glutamyl-L-alpha-cysteine and L-gamma-glutamyl-L-alpha-alanine.</text>
</comment>
<feature type="active site" description="Proton acceptor" evidence="5">
    <location>
        <position position="95"/>
    </location>
</feature>
<reference evidence="8" key="2">
    <citation type="submission" date="2025-08" db="UniProtKB">
        <authorList>
            <consortium name="Ensembl"/>
        </authorList>
    </citation>
    <scope>IDENTIFICATION</scope>
    <source>
        <strain evidence="8">Glennie</strain>
    </source>
</reference>
<evidence type="ECO:0000259" key="7">
    <source>
        <dbReference type="Pfam" id="PF06094"/>
    </source>
</evidence>
<proteinExistence type="inferred from homology"/>
<dbReference type="eggNOG" id="KOG4450">
    <property type="taxonomic scope" value="Eukaryota"/>
</dbReference>
<organism evidence="8 9">
    <name type="scientific">Ornithorhynchus anatinus</name>
    <name type="common">Duckbill platypus</name>
    <dbReference type="NCBI Taxonomy" id="9258"/>
    <lineage>
        <taxon>Eukaryota</taxon>
        <taxon>Metazoa</taxon>
        <taxon>Chordata</taxon>
        <taxon>Craniata</taxon>
        <taxon>Vertebrata</taxon>
        <taxon>Euteleostomi</taxon>
        <taxon>Mammalia</taxon>
        <taxon>Monotremata</taxon>
        <taxon>Ornithorhynchidae</taxon>
        <taxon>Ornithorhynchus</taxon>
    </lineage>
</organism>
<dbReference type="KEGG" id="oaa:100083163"/>
<keyword evidence="9" id="KW-1185">Reference proteome</keyword>
<dbReference type="PANTHER" id="PTHR12510:SF4">
    <property type="entry name" value="GAMMA-GLUTAMYLAMINECYCLOTRANSFERASE"/>
    <property type="match status" value="1"/>
</dbReference>
<feature type="domain" description="Gamma-glutamylcyclotransferase AIG2-like" evidence="7">
    <location>
        <begin position="17"/>
        <end position="135"/>
    </location>
</feature>
<dbReference type="GO" id="GO:0061929">
    <property type="term" value="F:gamma-glutamylaminecyclotransferase activity"/>
    <property type="evidence" value="ECO:0007669"/>
    <property type="project" value="UniProtKB-UniRule"/>
</dbReference>
<dbReference type="CDD" id="cd06661">
    <property type="entry name" value="GGCT_like"/>
    <property type="match status" value="1"/>
</dbReference>
<dbReference type="OrthoDB" id="113620at2759"/>
<evidence type="ECO:0000256" key="1">
    <source>
        <dbReference type="ARBA" id="ARBA00001684"/>
    </source>
</evidence>
<dbReference type="SUPFAM" id="SSF110857">
    <property type="entry name" value="Gamma-glutamyl cyclotransferase-like"/>
    <property type="match status" value="1"/>
</dbReference>
<protein>
    <recommendedName>
        <fullName evidence="6">Gamma-glutamylaminecyclotransferase</fullName>
        <ecNumber evidence="6">4.3.2.8</ecNumber>
    </recommendedName>
</protein>
<dbReference type="Proteomes" id="UP000002279">
    <property type="component" value="Chromosome 10"/>
</dbReference>
<evidence type="ECO:0000256" key="6">
    <source>
        <dbReference type="RuleBase" id="RU367036"/>
    </source>
</evidence>
<evidence type="ECO:0000313" key="8">
    <source>
        <dbReference type="Ensembl" id="ENSOANP00000017908.2"/>
    </source>
</evidence>
<dbReference type="Pfam" id="PF06094">
    <property type="entry name" value="GGACT"/>
    <property type="match status" value="1"/>
</dbReference>
<dbReference type="GeneTree" id="ENSGT00390000010543"/>
<dbReference type="InterPro" id="IPR009288">
    <property type="entry name" value="AIG2-like_dom"/>
</dbReference>
<evidence type="ECO:0000313" key="9">
    <source>
        <dbReference type="Proteomes" id="UP000002279"/>
    </source>
</evidence>
<dbReference type="InterPro" id="IPR039126">
    <property type="entry name" value="GGACT"/>
</dbReference>
<dbReference type="GO" id="GO:0005829">
    <property type="term" value="C:cytosol"/>
    <property type="evidence" value="ECO:0000318"/>
    <property type="project" value="GO_Central"/>
</dbReference>
<evidence type="ECO:0000256" key="4">
    <source>
        <dbReference type="ARBA" id="ARBA00059877"/>
    </source>
</evidence>
<dbReference type="GeneID" id="100083163"/>
<accession>F7D438</accession>
<dbReference type="OMA" id="FENIPTM"/>
<dbReference type="InterPro" id="IPR013024">
    <property type="entry name" value="GGCT-like"/>
</dbReference>
<sequence>MVLRRIPSASRIQMARLFIYGTLKKGQPNSSVITDPANGKSEFLGRGRTVEKYPLVIAGQHNIPFLLHVPGKGHRVAGEMYSVDNQMLQVLDEFEQCPDVYQRTLMRIEVLEWEGKSEAPEEQPAVNSTVECFVYSTSTFQPEWLNLPFYDSYNNQGEHGLRYNPRENR</sequence>
<evidence type="ECO:0000256" key="5">
    <source>
        <dbReference type="PIRSR" id="PIRSR639126-1"/>
    </source>
</evidence>
<dbReference type="STRING" id="9258.ENSOANP00000017908"/>
<evidence type="ECO:0000256" key="3">
    <source>
        <dbReference type="ARBA" id="ARBA00023239"/>
    </source>
</evidence>
<dbReference type="InParanoid" id="F7D438"/>
<comment type="catalytic activity">
    <reaction evidence="1 6">
        <text>epsilon-(gamma-L-glutamyl)-L-lysine = 5-oxo-L-proline + L-lysine</text>
        <dbReference type="Rhea" id="RHEA:16961"/>
        <dbReference type="ChEBI" id="CHEBI:32551"/>
        <dbReference type="ChEBI" id="CHEBI:58402"/>
        <dbReference type="ChEBI" id="CHEBI:133752"/>
        <dbReference type="EC" id="4.3.2.8"/>
    </reaction>
</comment>
<name>F7D438_ORNAN</name>
<evidence type="ECO:0000256" key="2">
    <source>
        <dbReference type="ARBA" id="ARBA00008861"/>
    </source>
</evidence>
<dbReference type="FunCoup" id="F7D438">
    <property type="interactions" value="136"/>
</dbReference>
<dbReference type="PANTHER" id="PTHR12510">
    <property type="entry name" value="TROPONIN C-AKIN-1 PROTEIN"/>
    <property type="match status" value="1"/>
</dbReference>
<dbReference type="AlphaFoldDB" id="F7D438"/>
<comment type="function">
    <text evidence="6">Catalyzes the formation of 5-oxo-L-proline from L-gamma-glutamyl-L-epsilon-lysine.</text>
</comment>
<reference evidence="8 9" key="1">
    <citation type="journal article" date="2008" name="Nature">
        <title>Genome analysis of the platypus reveals unique signatures of evolution.</title>
        <authorList>
            <person name="Warren W.C."/>
            <person name="Hillier L.W."/>
            <person name="Marshall Graves J.A."/>
            <person name="Birney E."/>
            <person name="Ponting C.P."/>
            <person name="Grutzner F."/>
            <person name="Belov K."/>
            <person name="Miller W."/>
            <person name="Clarke L."/>
            <person name="Chinwalla A.T."/>
            <person name="Yang S.P."/>
            <person name="Heger A."/>
            <person name="Locke D.P."/>
            <person name="Miethke P."/>
            <person name="Waters P.D."/>
            <person name="Veyrunes F."/>
            <person name="Fulton L."/>
            <person name="Fulton B."/>
            <person name="Graves T."/>
            <person name="Wallis J."/>
            <person name="Puente X.S."/>
            <person name="Lopez-Otin C."/>
            <person name="Ordonez G.R."/>
            <person name="Eichler E.E."/>
            <person name="Chen L."/>
            <person name="Cheng Z."/>
            <person name="Deakin J.E."/>
            <person name="Alsop A."/>
            <person name="Thompson K."/>
            <person name="Kirby P."/>
            <person name="Papenfuss A.T."/>
            <person name="Wakefield M.J."/>
            <person name="Olender T."/>
            <person name="Lancet D."/>
            <person name="Huttley G.A."/>
            <person name="Smit A.F."/>
            <person name="Pask A."/>
            <person name="Temple-Smith P."/>
            <person name="Batzer M.A."/>
            <person name="Walker J.A."/>
            <person name="Konkel M.K."/>
            <person name="Harris R.S."/>
            <person name="Whittington C.M."/>
            <person name="Wong E.S."/>
            <person name="Gemmell N.J."/>
            <person name="Buschiazzo E."/>
            <person name="Vargas Jentzsch I.M."/>
            <person name="Merkel A."/>
            <person name="Schmitz J."/>
            <person name="Zemann A."/>
            <person name="Churakov G."/>
            <person name="Kriegs J.O."/>
            <person name="Brosius J."/>
            <person name="Murchison E.P."/>
            <person name="Sachidanandam R."/>
            <person name="Smith C."/>
            <person name="Hannon G.J."/>
            <person name="Tsend-Ayush E."/>
            <person name="McMillan D."/>
            <person name="Attenborough R."/>
            <person name="Rens W."/>
            <person name="Ferguson-Smith M."/>
            <person name="Lefevre C.M."/>
            <person name="Sharp J.A."/>
            <person name="Nicholas K.R."/>
            <person name="Ray D.A."/>
            <person name="Kube M."/>
            <person name="Reinhardt R."/>
            <person name="Pringle T.H."/>
            <person name="Taylor J."/>
            <person name="Jones R.C."/>
            <person name="Nixon B."/>
            <person name="Dacheux J.L."/>
            <person name="Niwa H."/>
            <person name="Sekita Y."/>
            <person name="Huang X."/>
            <person name="Stark A."/>
            <person name="Kheradpour P."/>
            <person name="Kellis M."/>
            <person name="Flicek P."/>
            <person name="Chen Y."/>
            <person name="Webber C."/>
            <person name="Hardison R."/>
            <person name="Nelson J."/>
            <person name="Hallsworth-Pepin K."/>
            <person name="Delehaunty K."/>
            <person name="Markovic C."/>
            <person name="Minx P."/>
            <person name="Feng Y."/>
            <person name="Kremitzki C."/>
            <person name="Mitreva M."/>
            <person name="Glasscock J."/>
            <person name="Wylie T."/>
            <person name="Wohldmann P."/>
            <person name="Thiru P."/>
            <person name="Nhan M.N."/>
            <person name="Pohl C.S."/>
            <person name="Smith S.M."/>
            <person name="Hou S."/>
            <person name="Nefedov M."/>
            <person name="de Jong P.J."/>
            <person name="Renfree M.B."/>
            <person name="Mardis E.R."/>
            <person name="Wilson R.K."/>
        </authorList>
    </citation>
    <scope>NUCLEOTIDE SEQUENCE [LARGE SCALE GENOMIC DNA]</scope>
    <source>
        <strain evidence="8 9">Glennie</strain>
    </source>
</reference>
<dbReference type="CTD" id="87769"/>
<dbReference type="HOGENOM" id="CLU_083466_1_0_1"/>
<dbReference type="RefSeq" id="XP_001513752.2">
    <property type="nucleotide sequence ID" value="XM_001513702.5"/>
</dbReference>
<dbReference type="Gene3D" id="3.10.490.10">
    <property type="entry name" value="Gamma-glutamyl cyclotransferase-like"/>
    <property type="match status" value="1"/>
</dbReference>
<dbReference type="Ensembl" id="ENSOANT00000017911.2">
    <property type="protein sequence ID" value="ENSOANP00000017908.2"/>
    <property type="gene ID" value="ENSOANG00000011303.2"/>
</dbReference>
<keyword evidence="3 6" id="KW-0456">Lyase</keyword>
<dbReference type="GO" id="GO:0042219">
    <property type="term" value="P:modified amino acid catabolic process"/>
    <property type="evidence" value="ECO:0007669"/>
    <property type="project" value="UniProtKB-UniRule"/>
</dbReference>
<dbReference type="InterPro" id="IPR036568">
    <property type="entry name" value="GGCT-like_sf"/>
</dbReference>
<dbReference type="EC" id="4.3.2.8" evidence="6"/>